<dbReference type="Proteomes" id="UP000593568">
    <property type="component" value="Unassembled WGS sequence"/>
</dbReference>
<keyword evidence="2" id="KW-1185">Reference proteome</keyword>
<reference evidence="1 2" key="1">
    <citation type="journal article" date="2019" name="Genome Biol. Evol.">
        <title>Insights into the evolution of the New World diploid cottons (Gossypium, subgenus Houzingenia) based on genome sequencing.</title>
        <authorList>
            <person name="Grover C.E."/>
            <person name="Arick M.A. 2nd"/>
            <person name="Thrash A."/>
            <person name="Conover J.L."/>
            <person name="Sanders W.S."/>
            <person name="Peterson D.G."/>
            <person name="Frelichowski J.E."/>
            <person name="Scheffler J.A."/>
            <person name="Scheffler B.E."/>
            <person name="Wendel J.F."/>
        </authorList>
    </citation>
    <scope>NUCLEOTIDE SEQUENCE [LARGE SCALE GENOMIC DNA]</scope>
    <source>
        <strain evidence="1">8</strain>
        <tissue evidence="1">Leaf</tissue>
    </source>
</reference>
<dbReference type="InterPro" id="IPR036691">
    <property type="entry name" value="Endo/exonu/phosph_ase_sf"/>
</dbReference>
<gene>
    <name evidence="1" type="ORF">Gotri_026273</name>
</gene>
<name>A0A7J9FV58_9ROSI</name>
<organism evidence="1 2">
    <name type="scientific">Gossypium trilobum</name>
    <dbReference type="NCBI Taxonomy" id="34281"/>
    <lineage>
        <taxon>Eukaryota</taxon>
        <taxon>Viridiplantae</taxon>
        <taxon>Streptophyta</taxon>
        <taxon>Embryophyta</taxon>
        <taxon>Tracheophyta</taxon>
        <taxon>Spermatophyta</taxon>
        <taxon>Magnoliopsida</taxon>
        <taxon>eudicotyledons</taxon>
        <taxon>Gunneridae</taxon>
        <taxon>Pentapetalae</taxon>
        <taxon>rosids</taxon>
        <taxon>malvids</taxon>
        <taxon>Malvales</taxon>
        <taxon>Malvaceae</taxon>
        <taxon>Malvoideae</taxon>
        <taxon>Gossypium</taxon>
    </lineage>
</organism>
<proteinExistence type="predicted"/>
<dbReference type="SUPFAM" id="SSF56219">
    <property type="entry name" value="DNase I-like"/>
    <property type="match status" value="1"/>
</dbReference>
<accession>A0A7J9FV58</accession>
<dbReference type="EMBL" id="JABEZW010229080">
    <property type="protein sequence ID" value="MBA0789163.1"/>
    <property type="molecule type" value="Genomic_DNA"/>
</dbReference>
<evidence type="ECO:0000313" key="2">
    <source>
        <dbReference type="Proteomes" id="UP000593568"/>
    </source>
</evidence>
<dbReference type="AlphaFoldDB" id="A0A7J9FV58"/>
<evidence type="ECO:0000313" key="1">
    <source>
        <dbReference type="EMBL" id="MBA0789163.1"/>
    </source>
</evidence>
<evidence type="ECO:0008006" key="3">
    <source>
        <dbReference type="Google" id="ProtNLM"/>
    </source>
</evidence>
<sequence>MSSNRKNILMDIGHGSINKDKNSGSSVECPASRVGDSGNNDVTTYDTNIFSVLGNEFLVGTMFLIRADILMDTGHESIIKDKHSMSSLECPFLRVGDSGKNANFVLIGIEQSTPRSEGLKNMISLEKSLTLHVGGTKQNLDLDLSANKEGLNFLGVNFHFNLTFNDPVESMVELNSEVLDPRKHLAVIFKEIKGGDQRLRVVLVVVVALSVKSFETMVDILRTLVIQGSNCQIPRIPRPNLLARRLTLRLRMGVSGGKANSIIASLGFQYSHQVEAIGFLKVFGLDGRSRFGFKLFKVILNSFLTWVFDSSSQHSIFVVFVYGSLDSCKRRRLWDALKATILDNGSPFVAVGDFNVHLASSKKKCGREKRNLDGSMSNIVSRFTSQVKEGKDYSHSDFLLKLDFREELEYVVTPYTRPGRQA</sequence>
<comment type="caution">
    <text evidence="1">The sequence shown here is derived from an EMBL/GenBank/DDBJ whole genome shotgun (WGS) entry which is preliminary data.</text>
</comment>
<protein>
    <recommendedName>
        <fullName evidence="3">Endonuclease/exonuclease/phosphatase domain-containing protein</fullName>
    </recommendedName>
</protein>